<sequence length="260" mass="27549">MPAFTGNPAPLVDADFERAAKSIGCTVAAVRAVNDVESRGGFFADGRPKILFERHIFHRQTGGRFDASHPKISNSSSGGYIGGPAEYDRLAEAIGCDRTAALKSASWGAFQIMGFNHKAAGFADVESFVAAMISGQGAQLDAFVKFVKSSGLDDELIRKDWAGFARGYNGEEYAKNKYDTKLAAAFALHNAGGPRTESPHPVLRMGDKGADVKLLQAALGLKADGDFGPATKAAVIKVQKAAGLYQDGIVGQQTWNAILH</sequence>
<dbReference type="EMBL" id="BJYR01000006">
    <property type="protein sequence ID" value="GEN99041.1"/>
    <property type="molecule type" value="Genomic_DNA"/>
</dbReference>
<gene>
    <name evidence="3" type="ORF">NSE01_08740</name>
</gene>
<feature type="domain" description="Peptidoglycan binding-like" evidence="1">
    <location>
        <begin position="211"/>
        <end position="258"/>
    </location>
</feature>
<dbReference type="Pfam" id="PF01471">
    <property type="entry name" value="PG_binding_1"/>
    <property type="match status" value="1"/>
</dbReference>
<dbReference type="InterPro" id="IPR036365">
    <property type="entry name" value="PGBD-like_sf"/>
</dbReference>
<dbReference type="Gene3D" id="1.10.101.10">
    <property type="entry name" value="PGBD-like superfamily/PGBD"/>
    <property type="match status" value="1"/>
</dbReference>
<organism evidence="3 4">
    <name type="scientific">Novosphingobium sediminis</name>
    <dbReference type="NCBI Taxonomy" id="707214"/>
    <lineage>
        <taxon>Bacteria</taxon>
        <taxon>Pseudomonadati</taxon>
        <taxon>Pseudomonadota</taxon>
        <taxon>Alphaproteobacteria</taxon>
        <taxon>Sphingomonadales</taxon>
        <taxon>Sphingomonadaceae</taxon>
        <taxon>Novosphingobium</taxon>
    </lineage>
</organism>
<dbReference type="InterPro" id="IPR036366">
    <property type="entry name" value="PGBDSf"/>
</dbReference>
<evidence type="ECO:0000259" key="1">
    <source>
        <dbReference type="Pfam" id="PF01471"/>
    </source>
</evidence>
<evidence type="ECO:0000259" key="2">
    <source>
        <dbReference type="Pfam" id="PF11860"/>
    </source>
</evidence>
<comment type="caution">
    <text evidence="3">The sequence shown here is derived from an EMBL/GenBank/DDBJ whole genome shotgun (WGS) entry which is preliminary data.</text>
</comment>
<dbReference type="InterPro" id="IPR002477">
    <property type="entry name" value="Peptidoglycan-bd-like"/>
</dbReference>
<evidence type="ECO:0000313" key="3">
    <source>
        <dbReference type="EMBL" id="GEN99041.1"/>
    </source>
</evidence>
<dbReference type="RefSeq" id="WP_147158414.1">
    <property type="nucleotide sequence ID" value="NZ_BJYR01000006.1"/>
</dbReference>
<dbReference type="Pfam" id="PF11860">
    <property type="entry name" value="Muramidase"/>
    <property type="match status" value="1"/>
</dbReference>
<dbReference type="OrthoDB" id="1523598at2"/>
<keyword evidence="4" id="KW-1185">Reference proteome</keyword>
<protein>
    <recommendedName>
        <fullName evidence="5">Peptidoglycan-binding protein</fullName>
    </recommendedName>
</protein>
<name>A0A512AH75_9SPHN</name>
<feature type="domain" description="N-acetylmuramidase" evidence="2">
    <location>
        <begin position="27"/>
        <end position="188"/>
    </location>
</feature>
<accession>A0A512AH75</accession>
<proteinExistence type="predicted"/>
<dbReference type="InterPro" id="IPR024408">
    <property type="entry name" value="Muramidase"/>
</dbReference>
<dbReference type="Proteomes" id="UP000321464">
    <property type="component" value="Unassembled WGS sequence"/>
</dbReference>
<evidence type="ECO:0008006" key="5">
    <source>
        <dbReference type="Google" id="ProtNLM"/>
    </source>
</evidence>
<evidence type="ECO:0000313" key="4">
    <source>
        <dbReference type="Proteomes" id="UP000321464"/>
    </source>
</evidence>
<reference evidence="3 4" key="1">
    <citation type="submission" date="2019-07" db="EMBL/GenBank/DDBJ databases">
        <title>Whole genome shotgun sequence of Novosphingobium sediminis NBRC 106119.</title>
        <authorList>
            <person name="Hosoyama A."/>
            <person name="Uohara A."/>
            <person name="Ohji S."/>
            <person name="Ichikawa N."/>
        </authorList>
    </citation>
    <scope>NUCLEOTIDE SEQUENCE [LARGE SCALE GENOMIC DNA]</scope>
    <source>
        <strain evidence="3 4">NBRC 106119</strain>
    </source>
</reference>
<dbReference type="SUPFAM" id="SSF47090">
    <property type="entry name" value="PGBD-like"/>
    <property type="match status" value="1"/>
</dbReference>
<dbReference type="AlphaFoldDB" id="A0A512AH75"/>